<comment type="catalytic activity">
    <reaction evidence="9">
        <text>a lipid X + a UDP-2-N,3-O-bis[(3R)-3-hydroxyacyl]-alpha-D-glucosamine = a lipid A disaccharide + UDP + H(+)</text>
        <dbReference type="Rhea" id="RHEA:67828"/>
        <dbReference type="ChEBI" id="CHEBI:15378"/>
        <dbReference type="ChEBI" id="CHEBI:58223"/>
        <dbReference type="ChEBI" id="CHEBI:137748"/>
        <dbReference type="ChEBI" id="CHEBI:176338"/>
        <dbReference type="ChEBI" id="CHEBI:176343"/>
        <dbReference type="EC" id="2.4.1.182"/>
    </reaction>
</comment>
<dbReference type="GO" id="GO:0005543">
    <property type="term" value="F:phospholipid binding"/>
    <property type="evidence" value="ECO:0007669"/>
    <property type="project" value="TreeGrafter"/>
</dbReference>
<gene>
    <name evidence="10" type="ORF">ENN98_00830</name>
</gene>
<comment type="caution">
    <text evidence="10">The sequence shown here is derived from an EMBL/GenBank/DDBJ whole genome shotgun (WGS) entry which is preliminary data.</text>
</comment>
<evidence type="ECO:0000256" key="2">
    <source>
        <dbReference type="ARBA" id="ARBA00012687"/>
    </source>
</evidence>
<organism evidence="10">
    <name type="scientific">Desulfurivibrio alkaliphilus</name>
    <dbReference type="NCBI Taxonomy" id="427923"/>
    <lineage>
        <taxon>Bacteria</taxon>
        <taxon>Pseudomonadati</taxon>
        <taxon>Thermodesulfobacteriota</taxon>
        <taxon>Desulfobulbia</taxon>
        <taxon>Desulfobulbales</taxon>
        <taxon>Desulfobulbaceae</taxon>
        <taxon>Desulfurivibrio</taxon>
    </lineage>
</organism>
<keyword evidence="7" id="KW-0808">Transferase</keyword>
<dbReference type="GO" id="GO:0016020">
    <property type="term" value="C:membrane"/>
    <property type="evidence" value="ECO:0007669"/>
    <property type="project" value="GOC"/>
</dbReference>
<dbReference type="Pfam" id="PF02684">
    <property type="entry name" value="LpxB"/>
    <property type="match status" value="1"/>
</dbReference>
<evidence type="ECO:0000256" key="6">
    <source>
        <dbReference type="ARBA" id="ARBA00022676"/>
    </source>
</evidence>
<reference evidence="10" key="1">
    <citation type="journal article" date="2020" name="mSystems">
        <title>Genome- and Community-Level Interaction Insights into Carbon Utilization and Element Cycling Functions of Hydrothermarchaeota in Hydrothermal Sediment.</title>
        <authorList>
            <person name="Zhou Z."/>
            <person name="Liu Y."/>
            <person name="Xu W."/>
            <person name="Pan J."/>
            <person name="Luo Z.H."/>
            <person name="Li M."/>
        </authorList>
    </citation>
    <scope>NUCLEOTIDE SEQUENCE [LARGE SCALE GENOMIC DNA]</scope>
    <source>
        <strain evidence="10">SpSt-1224</strain>
    </source>
</reference>
<protein>
    <recommendedName>
        <fullName evidence="3">Lipid-A-disaccharide synthase</fullName>
        <ecNumber evidence="2">2.4.1.182</ecNumber>
    </recommendedName>
</protein>
<evidence type="ECO:0000313" key="10">
    <source>
        <dbReference type="EMBL" id="HET97252.1"/>
    </source>
</evidence>
<sequence length="188" mass="20620">MANSQPHIVIVAGEASGDMHGANLVKAIKAQRPEVRISAMGGGALAAQGVNLVYESSRLAVVGLIEVLSHLGEIRAALARMRAFLGEQRPELLILIDYPDFNLMLAATAQKLGIPVFYYISPQVWAWRQGRVRTIRRRVDMMAVILPFEQEFYRTRGVAVEFVGHPLLDELAEVVAERPASHGGPGRL</sequence>
<keyword evidence="4" id="KW-0444">Lipid biosynthesis</keyword>
<dbReference type="InterPro" id="IPR003835">
    <property type="entry name" value="Glyco_trans_19"/>
</dbReference>
<accession>A0A7C2XLI0</accession>
<dbReference type="AlphaFoldDB" id="A0A7C2XLI0"/>
<dbReference type="PANTHER" id="PTHR30372:SF4">
    <property type="entry name" value="LIPID-A-DISACCHARIDE SYNTHASE, MITOCHONDRIAL-RELATED"/>
    <property type="match status" value="1"/>
</dbReference>
<evidence type="ECO:0000256" key="5">
    <source>
        <dbReference type="ARBA" id="ARBA00022556"/>
    </source>
</evidence>
<dbReference type="PANTHER" id="PTHR30372">
    <property type="entry name" value="LIPID-A-DISACCHARIDE SYNTHASE"/>
    <property type="match status" value="1"/>
</dbReference>
<comment type="function">
    <text evidence="1">Condensation of UDP-2,3-diacylglucosamine and 2,3-diacylglucosamine-1-phosphate to form lipid A disaccharide, a precursor of lipid A, a phosphorylated glycolipid that anchors the lipopolysaccharide to the outer membrane of the cell.</text>
</comment>
<proteinExistence type="predicted"/>
<keyword evidence="8" id="KW-0443">Lipid metabolism</keyword>
<evidence type="ECO:0000256" key="9">
    <source>
        <dbReference type="ARBA" id="ARBA00048975"/>
    </source>
</evidence>
<dbReference type="GO" id="GO:0008915">
    <property type="term" value="F:lipid-A-disaccharide synthase activity"/>
    <property type="evidence" value="ECO:0007669"/>
    <property type="project" value="UniProtKB-EC"/>
</dbReference>
<feature type="non-terminal residue" evidence="10">
    <location>
        <position position="188"/>
    </location>
</feature>
<dbReference type="EMBL" id="DSDS01000017">
    <property type="protein sequence ID" value="HET97252.1"/>
    <property type="molecule type" value="Genomic_DNA"/>
</dbReference>
<dbReference type="Proteomes" id="UP000885986">
    <property type="component" value="Unassembled WGS sequence"/>
</dbReference>
<evidence type="ECO:0000256" key="4">
    <source>
        <dbReference type="ARBA" id="ARBA00022516"/>
    </source>
</evidence>
<keyword evidence="5" id="KW-0441">Lipid A biosynthesis</keyword>
<evidence type="ECO:0000256" key="1">
    <source>
        <dbReference type="ARBA" id="ARBA00002056"/>
    </source>
</evidence>
<dbReference type="GO" id="GO:0009245">
    <property type="term" value="P:lipid A biosynthetic process"/>
    <property type="evidence" value="ECO:0007669"/>
    <property type="project" value="UniProtKB-KW"/>
</dbReference>
<evidence type="ECO:0000256" key="7">
    <source>
        <dbReference type="ARBA" id="ARBA00022679"/>
    </source>
</evidence>
<keyword evidence="6" id="KW-0328">Glycosyltransferase</keyword>
<evidence type="ECO:0000256" key="8">
    <source>
        <dbReference type="ARBA" id="ARBA00023098"/>
    </source>
</evidence>
<name>A0A7C2XLI0_9BACT</name>
<dbReference type="SUPFAM" id="SSF53756">
    <property type="entry name" value="UDP-Glycosyltransferase/glycogen phosphorylase"/>
    <property type="match status" value="1"/>
</dbReference>
<evidence type="ECO:0000256" key="3">
    <source>
        <dbReference type="ARBA" id="ARBA00020902"/>
    </source>
</evidence>
<dbReference type="EC" id="2.4.1.182" evidence="2"/>